<feature type="domain" description="ACT" evidence="3">
    <location>
        <begin position="490"/>
        <end position="565"/>
    </location>
</feature>
<dbReference type="PANTHER" id="PTHR21262">
    <property type="entry name" value="GUANOSINE-3',5'-BIS DIPHOSPHATE 3'-PYROPHOSPHOHYDROLASE"/>
    <property type="match status" value="1"/>
</dbReference>
<dbReference type="PANTHER" id="PTHR21262:SF31">
    <property type="entry name" value="GTP PYROPHOSPHOKINASE"/>
    <property type="match status" value="1"/>
</dbReference>
<dbReference type="InterPro" id="IPR002912">
    <property type="entry name" value="ACT_dom"/>
</dbReference>
<dbReference type="SMART" id="SM00471">
    <property type="entry name" value="HDc"/>
    <property type="match status" value="1"/>
</dbReference>
<comment type="pathway">
    <text evidence="1">Purine metabolism.</text>
</comment>
<dbReference type="CDD" id="cd05399">
    <property type="entry name" value="NT_Rel-Spo_like"/>
    <property type="match status" value="1"/>
</dbReference>
<reference evidence="7" key="1">
    <citation type="submission" date="2017-09" db="EMBL/GenBank/DDBJ databases">
        <title>Depth-based differentiation of microbial function through sediment-hosted aquifers and enrichment of novel symbionts in the deep terrestrial subsurface.</title>
        <authorList>
            <person name="Probst A.J."/>
            <person name="Ladd B."/>
            <person name="Jarett J.K."/>
            <person name="Geller-Mcgrath D.E."/>
            <person name="Sieber C.M.K."/>
            <person name="Emerson J.B."/>
            <person name="Anantharaman K."/>
            <person name="Thomas B.C."/>
            <person name="Malmstrom R."/>
            <person name="Stieglmeier M."/>
            <person name="Klingl A."/>
            <person name="Woyke T."/>
            <person name="Ryan C.M."/>
            <person name="Banfield J.F."/>
        </authorList>
    </citation>
    <scope>NUCLEOTIDE SEQUENCE [LARGE SCALE GENOMIC DNA]</scope>
</reference>
<dbReference type="InterPro" id="IPR004095">
    <property type="entry name" value="TGS"/>
</dbReference>
<proteinExistence type="inferred from homology"/>
<dbReference type="FunFam" id="3.30.460.10:FF:000001">
    <property type="entry name" value="GTP pyrophosphokinase RelA"/>
    <property type="match status" value="1"/>
</dbReference>
<dbReference type="Proteomes" id="UP000229530">
    <property type="component" value="Unassembled WGS sequence"/>
</dbReference>
<feature type="domain" description="TGS" evidence="5">
    <location>
        <begin position="383"/>
        <end position="446"/>
    </location>
</feature>
<evidence type="ECO:0000313" key="7">
    <source>
        <dbReference type="Proteomes" id="UP000229530"/>
    </source>
</evidence>
<dbReference type="InterPro" id="IPR012676">
    <property type="entry name" value="TGS-like"/>
</dbReference>
<feature type="domain" description="HD" evidence="4">
    <location>
        <begin position="36"/>
        <end position="134"/>
    </location>
</feature>
<dbReference type="Pfam" id="PF13328">
    <property type="entry name" value="HD_4"/>
    <property type="match status" value="1"/>
</dbReference>
<gene>
    <name evidence="6" type="ORF">COU12_02160</name>
</gene>
<dbReference type="FunFam" id="1.10.3210.10:FF:000001">
    <property type="entry name" value="GTP pyrophosphokinase RelA"/>
    <property type="match status" value="1"/>
</dbReference>
<comment type="caution">
    <text evidence="6">The sequence shown here is derived from an EMBL/GenBank/DDBJ whole genome shotgun (WGS) entry which is preliminary data.</text>
</comment>
<evidence type="ECO:0000259" key="4">
    <source>
        <dbReference type="PROSITE" id="PS51831"/>
    </source>
</evidence>
<dbReference type="InterPro" id="IPR006674">
    <property type="entry name" value="HD_domain"/>
</dbReference>
<dbReference type="Pfam" id="PF04607">
    <property type="entry name" value="RelA_SpoT"/>
    <property type="match status" value="1"/>
</dbReference>
<dbReference type="Gene3D" id="1.10.3210.10">
    <property type="entry name" value="Hypothetical protein af1432"/>
    <property type="match status" value="1"/>
</dbReference>
<dbReference type="SUPFAM" id="SSF109604">
    <property type="entry name" value="HD-domain/PDEase-like"/>
    <property type="match status" value="1"/>
</dbReference>
<evidence type="ECO:0008006" key="8">
    <source>
        <dbReference type="Google" id="ProtNLM"/>
    </source>
</evidence>
<dbReference type="InterPro" id="IPR007685">
    <property type="entry name" value="RelA_SpoT"/>
</dbReference>
<dbReference type="InterPro" id="IPR004811">
    <property type="entry name" value="RelA/Spo_fam"/>
</dbReference>
<dbReference type="SUPFAM" id="SSF55021">
    <property type="entry name" value="ACT-like"/>
    <property type="match status" value="1"/>
</dbReference>
<evidence type="ECO:0000259" key="5">
    <source>
        <dbReference type="PROSITE" id="PS51880"/>
    </source>
</evidence>
<dbReference type="SUPFAM" id="SSF81271">
    <property type="entry name" value="TGS-like"/>
    <property type="match status" value="1"/>
</dbReference>
<dbReference type="InterPro" id="IPR003607">
    <property type="entry name" value="HD/PDEase_dom"/>
</dbReference>
<evidence type="ECO:0000256" key="2">
    <source>
        <dbReference type="RuleBase" id="RU003847"/>
    </source>
</evidence>
<dbReference type="CDD" id="cd00077">
    <property type="entry name" value="HDc"/>
    <property type="match status" value="1"/>
</dbReference>
<dbReference type="NCBIfam" id="TIGR00691">
    <property type="entry name" value="spoT_relA"/>
    <property type="match status" value="1"/>
</dbReference>
<dbReference type="PROSITE" id="PS51831">
    <property type="entry name" value="HD"/>
    <property type="match status" value="1"/>
</dbReference>
<dbReference type="GO" id="GO:0005886">
    <property type="term" value="C:plasma membrane"/>
    <property type="evidence" value="ECO:0007669"/>
    <property type="project" value="TreeGrafter"/>
</dbReference>
<dbReference type="PROSITE" id="PS51880">
    <property type="entry name" value="TGS"/>
    <property type="match status" value="1"/>
</dbReference>
<dbReference type="EMBL" id="PFBE01000035">
    <property type="protein sequence ID" value="PIT91621.1"/>
    <property type="molecule type" value="Genomic_DNA"/>
</dbReference>
<sequence length="566" mass="65063">MGTLLDHYPRESVVREAYEFAEEAHRAAKRESGEPYFTHCVKAAETVRDWGLDDASIAAALLHDVVEDTAFTLKDIEKRFGSEIAFLVNGLTKLNEMRYPERDADAENLRKLIIFFAKDIRVLLIKLADRLHNMNTLAALPPERKKHFAWETIEIYAPLAYRLGMQKLSGELEDLAFPYAYPEEYRWLTDAVKETYTERLAYTLKVKPALEKALAEHGVKPIAVDARAKHYYSLYKKLQRYDMDLERIKDLVAVRIIVSNVEECYTALGIVHQEWPPVPGRFKDYIAMPKTNGYRSIHTTVFCIDHKITEFQIRTQEMHDEAELGIAAHWAYQQVKKSSPGREKQWKGVSSQRELLWVEQLRNWQKQFRGSEEFSKSLRVDFFKDRIFVLTPKNEVIDLPVGATTVDFAYRIHSELGDACVGAKVNGKLVPLHHELQSGDMVEIVTQRGKKPSEGWLAFVKTELAKRHIKSATRPHTALAGRKGEGPMFEFKVVNEDRPGYLKEVTGAFGELKVNISYLQSQTDPRRKFSLITARSPLIQKTKLAKLLVKLKKIPGTREVSYRVNR</sequence>
<dbReference type="Gene3D" id="3.10.20.30">
    <property type="match status" value="1"/>
</dbReference>
<comment type="function">
    <text evidence="2">In eubacteria ppGpp (guanosine 3'-diphosphate 5'-diphosphate) is a mediator of the stringent response that coordinates a variety of cellular activities in response to changes in nutritional abundance.</text>
</comment>
<dbReference type="FunFam" id="3.10.20.30:FF:000002">
    <property type="entry name" value="GTP pyrophosphokinase (RelA/SpoT)"/>
    <property type="match status" value="1"/>
</dbReference>
<dbReference type="InterPro" id="IPR043519">
    <property type="entry name" value="NT_sf"/>
</dbReference>
<evidence type="ECO:0000313" key="6">
    <source>
        <dbReference type="EMBL" id="PIT91621.1"/>
    </source>
</evidence>
<comment type="similarity">
    <text evidence="2">Belongs to the relA/spoT family.</text>
</comment>
<dbReference type="GO" id="GO:0015969">
    <property type="term" value="P:guanosine tetraphosphate metabolic process"/>
    <property type="evidence" value="ECO:0007669"/>
    <property type="project" value="InterPro"/>
</dbReference>
<dbReference type="Gene3D" id="3.30.460.10">
    <property type="entry name" value="Beta Polymerase, domain 2"/>
    <property type="match status" value="1"/>
</dbReference>
<dbReference type="CDD" id="cd01668">
    <property type="entry name" value="TGS_RSH"/>
    <property type="match status" value="1"/>
</dbReference>
<name>A0A2M6WFP3_9BACT</name>
<evidence type="ECO:0000259" key="3">
    <source>
        <dbReference type="PROSITE" id="PS51671"/>
    </source>
</evidence>
<dbReference type="Gene3D" id="3.30.70.260">
    <property type="match status" value="1"/>
</dbReference>
<dbReference type="AlphaFoldDB" id="A0A2M6WFP3"/>
<dbReference type="Pfam" id="PF02824">
    <property type="entry name" value="TGS"/>
    <property type="match status" value="1"/>
</dbReference>
<dbReference type="PROSITE" id="PS51671">
    <property type="entry name" value="ACT"/>
    <property type="match status" value="1"/>
</dbReference>
<dbReference type="InterPro" id="IPR012675">
    <property type="entry name" value="Beta-grasp_dom_sf"/>
</dbReference>
<organism evidence="6 7">
    <name type="scientific">Candidatus Jorgensenbacteria bacterium CG10_big_fil_rev_8_21_14_0_10_54_38</name>
    <dbReference type="NCBI Taxonomy" id="1974593"/>
    <lineage>
        <taxon>Bacteria</taxon>
        <taxon>Candidatus Joergenseniibacteriota</taxon>
    </lineage>
</organism>
<evidence type="ECO:0000256" key="1">
    <source>
        <dbReference type="ARBA" id="ARBA00025704"/>
    </source>
</evidence>
<dbReference type="Pfam" id="PF01842">
    <property type="entry name" value="ACT"/>
    <property type="match status" value="1"/>
</dbReference>
<protein>
    <recommendedName>
        <fullName evidence="8">(P)ppGpp synthetase</fullName>
    </recommendedName>
</protein>
<dbReference type="SMART" id="SM00954">
    <property type="entry name" value="RelA_SpoT"/>
    <property type="match status" value="1"/>
</dbReference>
<dbReference type="InterPro" id="IPR033655">
    <property type="entry name" value="TGS_RelA/SpoT"/>
</dbReference>
<dbReference type="InterPro" id="IPR045865">
    <property type="entry name" value="ACT-like_dom_sf"/>
</dbReference>
<dbReference type="SUPFAM" id="SSF81301">
    <property type="entry name" value="Nucleotidyltransferase"/>
    <property type="match status" value="1"/>
</dbReference>
<accession>A0A2M6WFP3</accession>